<protein>
    <submittedName>
        <fullName evidence="2">DNA-directed RNA polymerase subunit beta</fullName>
    </submittedName>
</protein>
<gene>
    <name evidence="2" type="ORF">STAS_31748</name>
</gene>
<evidence type="ECO:0000256" key="1">
    <source>
        <dbReference type="SAM" id="MobiDB-lite"/>
    </source>
</evidence>
<keyword evidence="2" id="KW-0240">DNA-directed RNA polymerase</keyword>
<evidence type="ECO:0000313" key="2">
    <source>
        <dbReference type="EMBL" id="GER54185.1"/>
    </source>
</evidence>
<evidence type="ECO:0000313" key="3">
    <source>
        <dbReference type="Proteomes" id="UP000325081"/>
    </source>
</evidence>
<sequence>MECHGWVTTFLGAPDEHISYSPMVLMAEEMNTFYIDASTWIYHRMFNTFTVIHGQCVDPQRSHILLTWILLKKMNISRHQKRRAHVPSEKPHPVASERATGSSIGDDEA</sequence>
<proteinExistence type="predicted"/>
<feature type="region of interest" description="Disordered" evidence="1">
    <location>
        <begin position="80"/>
        <end position="109"/>
    </location>
</feature>
<reference evidence="3" key="1">
    <citation type="journal article" date="2019" name="Curr. Biol.">
        <title>Genome Sequence of Striga asiatica Provides Insight into the Evolution of Plant Parasitism.</title>
        <authorList>
            <person name="Yoshida S."/>
            <person name="Kim S."/>
            <person name="Wafula E.K."/>
            <person name="Tanskanen J."/>
            <person name="Kim Y.M."/>
            <person name="Honaas L."/>
            <person name="Yang Z."/>
            <person name="Spallek T."/>
            <person name="Conn C.E."/>
            <person name="Ichihashi Y."/>
            <person name="Cheong K."/>
            <person name="Cui S."/>
            <person name="Der J.P."/>
            <person name="Gundlach H."/>
            <person name="Jiao Y."/>
            <person name="Hori C."/>
            <person name="Ishida J.K."/>
            <person name="Kasahara H."/>
            <person name="Kiba T."/>
            <person name="Kim M.S."/>
            <person name="Koo N."/>
            <person name="Laohavisit A."/>
            <person name="Lee Y.H."/>
            <person name="Lumba S."/>
            <person name="McCourt P."/>
            <person name="Mortimer J.C."/>
            <person name="Mutuku J.M."/>
            <person name="Nomura T."/>
            <person name="Sasaki-Sekimoto Y."/>
            <person name="Seto Y."/>
            <person name="Wang Y."/>
            <person name="Wakatake T."/>
            <person name="Sakakibara H."/>
            <person name="Demura T."/>
            <person name="Yamaguchi S."/>
            <person name="Yoneyama K."/>
            <person name="Manabe R.I."/>
            <person name="Nelson D.C."/>
            <person name="Schulman A.H."/>
            <person name="Timko M.P."/>
            <person name="dePamphilis C.W."/>
            <person name="Choi D."/>
            <person name="Shirasu K."/>
        </authorList>
    </citation>
    <scope>NUCLEOTIDE SEQUENCE [LARGE SCALE GENOMIC DNA]</scope>
    <source>
        <strain evidence="3">cv. UVA1</strain>
    </source>
</reference>
<keyword evidence="2" id="KW-0804">Transcription</keyword>
<dbReference type="Proteomes" id="UP000325081">
    <property type="component" value="Unassembled WGS sequence"/>
</dbReference>
<name>A0A5A7R8X7_STRAF</name>
<accession>A0A5A7R8X7</accession>
<dbReference type="AlphaFoldDB" id="A0A5A7R8X7"/>
<dbReference type="EMBL" id="BKCP01010959">
    <property type="protein sequence ID" value="GER54185.1"/>
    <property type="molecule type" value="Genomic_DNA"/>
</dbReference>
<comment type="caution">
    <text evidence="2">The sequence shown here is derived from an EMBL/GenBank/DDBJ whole genome shotgun (WGS) entry which is preliminary data.</text>
</comment>
<organism evidence="2 3">
    <name type="scientific">Striga asiatica</name>
    <name type="common">Asiatic witchweed</name>
    <name type="synonym">Buchnera asiatica</name>
    <dbReference type="NCBI Taxonomy" id="4170"/>
    <lineage>
        <taxon>Eukaryota</taxon>
        <taxon>Viridiplantae</taxon>
        <taxon>Streptophyta</taxon>
        <taxon>Embryophyta</taxon>
        <taxon>Tracheophyta</taxon>
        <taxon>Spermatophyta</taxon>
        <taxon>Magnoliopsida</taxon>
        <taxon>eudicotyledons</taxon>
        <taxon>Gunneridae</taxon>
        <taxon>Pentapetalae</taxon>
        <taxon>asterids</taxon>
        <taxon>lamiids</taxon>
        <taxon>Lamiales</taxon>
        <taxon>Orobanchaceae</taxon>
        <taxon>Buchnereae</taxon>
        <taxon>Striga</taxon>
    </lineage>
</organism>
<dbReference type="GO" id="GO:0000428">
    <property type="term" value="C:DNA-directed RNA polymerase complex"/>
    <property type="evidence" value="ECO:0007669"/>
    <property type="project" value="UniProtKB-KW"/>
</dbReference>
<keyword evidence="3" id="KW-1185">Reference proteome</keyword>